<dbReference type="InterPro" id="IPR050245">
    <property type="entry name" value="PrsA_foldase"/>
</dbReference>
<dbReference type="InterPro" id="IPR000297">
    <property type="entry name" value="PPIase_PpiC"/>
</dbReference>
<feature type="signal peptide" evidence="3">
    <location>
        <begin position="1"/>
        <end position="18"/>
    </location>
</feature>
<dbReference type="PROSITE" id="PS50198">
    <property type="entry name" value="PPIC_PPIASE_2"/>
    <property type="match status" value="2"/>
</dbReference>
<protein>
    <submittedName>
        <fullName evidence="5">Periplasmic chaperone for outer membrane proteins SurA</fullName>
    </submittedName>
</protein>
<name>A0A0S4N829_9BACT</name>
<dbReference type="InterPro" id="IPR015391">
    <property type="entry name" value="SurA_N"/>
</dbReference>
<dbReference type="AlphaFoldDB" id="A0A0S4N829"/>
<sequence length="426" mass="50061">MVRMKILFLLFLSFTSFAQQRTLDRIVAIVGNEIILESDLNYQTYIFAIQNNLNPNDPNLKRYVLEEMINDKIVLTKAIEDTIVVSDDEVLRQIDAQIQMLVRQYGSEQRIEEIYGMPIGRIKRELREDVKKRLMIEKMKQQKFGMMTVSGYEVEEFYKAYKDSLPEVPEMVELYHIMLIPKPTDSVEQSVYKRAVAILDSIRSGGDFAYFARVYSEDRATARDGGDLGWVRRGMFVKEFEEAVFRLQEGQVSDVIRTPFGYHIIQLLERRGEQVHPRHILFKVPLTEESDKVVISKLEEIRYQIITGRAKFEDMAKKFSEDESTKLQGGYLGSVPVNELDPELKDVVQSLSEGEISRPIKMSYGNSYAYHIVLLKRRIPAHRMNLKDDYMRIYQYALIEKQNREYQKWLEQLKKDVYVYIAEDYR</sequence>
<keyword evidence="2" id="KW-0413">Isomerase</keyword>
<keyword evidence="1" id="KW-0574">Periplasm</keyword>
<feature type="domain" description="PpiC" evidence="4">
    <location>
        <begin position="169"/>
        <end position="269"/>
    </location>
</feature>
<dbReference type="Pfam" id="PF00639">
    <property type="entry name" value="Rotamase"/>
    <property type="match status" value="2"/>
</dbReference>
<dbReference type="InterPro" id="IPR046357">
    <property type="entry name" value="PPIase_dom_sf"/>
</dbReference>
<dbReference type="Pfam" id="PF09312">
    <property type="entry name" value="SurA_N"/>
    <property type="match status" value="1"/>
</dbReference>
<keyword evidence="2" id="KW-0697">Rotamase</keyword>
<dbReference type="SUPFAM" id="SSF109998">
    <property type="entry name" value="Triger factor/SurA peptide-binding domain-like"/>
    <property type="match status" value="1"/>
</dbReference>
<dbReference type="InterPro" id="IPR027304">
    <property type="entry name" value="Trigger_fact/SurA_dom_sf"/>
</dbReference>
<feature type="domain" description="PpiC" evidence="4">
    <location>
        <begin position="272"/>
        <end position="365"/>
    </location>
</feature>
<dbReference type="PANTHER" id="PTHR47245:SF2">
    <property type="entry name" value="PEPTIDYL-PROLYL CIS-TRANS ISOMERASE HP_0175-RELATED"/>
    <property type="match status" value="1"/>
</dbReference>
<proteinExistence type="predicted"/>
<dbReference type="Gene3D" id="1.10.4030.10">
    <property type="entry name" value="Porin chaperone SurA, peptide-binding domain"/>
    <property type="match status" value="1"/>
</dbReference>
<dbReference type="RefSeq" id="WP_140945502.1">
    <property type="nucleotide sequence ID" value="NZ_FAOO01000013.1"/>
</dbReference>
<gene>
    <name evidence="5" type="ORF">JGI1_01773</name>
</gene>
<evidence type="ECO:0000256" key="1">
    <source>
        <dbReference type="ARBA" id="ARBA00022764"/>
    </source>
</evidence>
<dbReference type="Gene3D" id="3.10.50.40">
    <property type="match status" value="2"/>
</dbReference>
<feature type="chain" id="PRO_5007785825" evidence="3">
    <location>
        <begin position="19"/>
        <end position="426"/>
    </location>
</feature>
<evidence type="ECO:0000259" key="4">
    <source>
        <dbReference type="PROSITE" id="PS50198"/>
    </source>
</evidence>
<dbReference type="PANTHER" id="PTHR47245">
    <property type="entry name" value="PEPTIDYLPROLYL ISOMERASE"/>
    <property type="match status" value="1"/>
</dbReference>
<reference evidence="6" key="1">
    <citation type="submission" date="2015-11" db="EMBL/GenBank/DDBJ databases">
        <authorList>
            <person name="Varghese N."/>
        </authorList>
    </citation>
    <scope>NUCLEOTIDE SEQUENCE [LARGE SCALE GENOMIC DNA]</scope>
</reference>
<evidence type="ECO:0000256" key="2">
    <source>
        <dbReference type="PROSITE-ProRule" id="PRU00278"/>
    </source>
</evidence>
<accession>A0A0S4N829</accession>
<dbReference type="SUPFAM" id="SSF54534">
    <property type="entry name" value="FKBP-like"/>
    <property type="match status" value="2"/>
</dbReference>
<keyword evidence="6" id="KW-1185">Reference proteome</keyword>
<keyword evidence="3" id="KW-0732">Signal</keyword>
<organism evidence="5 6">
    <name type="scientific">Candidatus Thermokryptus mobilis</name>
    <dbReference type="NCBI Taxonomy" id="1643428"/>
    <lineage>
        <taxon>Bacteria</taxon>
        <taxon>Pseudomonadati</taxon>
        <taxon>Candidatus Kryptoniota</taxon>
        <taxon>Candidatus Thermokryptus</taxon>
    </lineage>
</organism>
<dbReference type="EMBL" id="FAOO01000013">
    <property type="protein sequence ID" value="CUU07356.1"/>
    <property type="molecule type" value="Genomic_DNA"/>
</dbReference>
<dbReference type="OrthoDB" id="14196at2"/>
<dbReference type="GO" id="GO:0003755">
    <property type="term" value="F:peptidyl-prolyl cis-trans isomerase activity"/>
    <property type="evidence" value="ECO:0007669"/>
    <property type="project" value="UniProtKB-KW"/>
</dbReference>
<evidence type="ECO:0000313" key="6">
    <source>
        <dbReference type="Proteomes" id="UP000320623"/>
    </source>
</evidence>
<dbReference type="Proteomes" id="UP000320623">
    <property type="component" value="Unassembled WGS sequence"/>
</dbReference>
<dbReference type="STRING" id="1643428.GCA_001442855_01737"/>
<evidence type="ECO:0000313" key="5">
    <source>
        <dbReference type="EMBL" id="CUU07356.1"/>
    </source>
</evidence>
<evidence type="ECO:0000256" key="3">
    <source>
        <dbReference type="SAM" id="SignalP"/>
    </source>
</evidence>